<dbReference type="AlphaFoldDB" id="A0A927HQK0"/>
<feature type="region of interest" description="Disordered" evidence="1">
    <location>
        <begin position="1"/>
        <end position="63"/>
    </location>
</feature>
<name>A0A927HQK0_KLEPN</name>
<evidence type="ECO:0000313" key="2">
    <source>
        <dbReference type="EMBL" id="MBD3708765.1"/>
    </source>
</evidence>
<dbReference type="Proteomes" id="UP000657739">
    <property type="component" value="Unassembled WGS sequence"/>
</dbReference>
<proteinExistence type="predicted"/>
<organism evidence="2 3">
    <name type="scientific">Klebsiella pneumoniae</name>
    <dbReference type="NCBI Taxonomy" id="573"/>
    <lineage>
        <taxon>Bacteria</taxon>
        <taxon>Pseudomonadati</taxon>
        <taxon>Pseudomonadota</taxon>
        <taxon>Gammaproteobacteria</taxon>
        <taxon>Enterobacterales</taxon>
        <taxon>Enterobacteriaceae</taxon>
        <taxon>Klebsiella/Raoultella group</taxon>
        <taxon>Klebsiella</taxon>
        <taxon>Klebsiella pneumoniae complex</taxon>
    </lineage>
</organism>
<feature type="compositionally biased region" description="Polar residues" evidence="1">
    <location>
        <begin position="20"/>
        <end position="40"/>
    </location>
</feature>
<dbReference type="EMBL" id="JACXTE010000005">
    <property type="protein sequence ID" value="MBD3708765.1"/>
    <property type="molecule type" value="Genomic_DNA"/>
</dbReference>
<gene>
    <name evidence="2" type="ORF">IE987_29735</name>
</gene>
<protein>
    <submittedName>
        <fullName evidence="2">Uncharacterized protein</fullName>
    </submittedName>
</protein>
<accession>A0A927HQK0</accession>
<reference evidence="2" key="1">
    <citation type="submission" date="2020-07" db="EMBL/GenBank/DDBJ databases">
        <title>Clinical and genomic characterization of carbapenemase-producing Enterobacterales causing secondary infections during the COVID-19 crisis at a New York City hospital.</title>
        <authorList>
            <person name="Gomez-Simmonds A."/>
            <person name="Annavajhala M.K."/>
            <person name="Uhlemann A.-C."/>
        </authorList>
    </citation>
    <scope>NUCLEOTIDE SEQUENCE</scope>
    <source>
        <strain evidence="2">NK1593</strain>
    </source>
</reference>
<sequence>MNFNDEQNNASDKHADDPVQSGQSEQNTIRILKPGSNNDLIDQLRGGPLDKTSVNYEYHSPDPTETAQRLALINYLCAGEEKWCLLILLICFKLCHLTRWRQMMLR</sequence>
<evidence type="ECO:0000313" key="3">
    <source>
        <dbReference type="Proteomes" id="UP000657739"/>
    </source>
</evidence>
<feature type="compositionally biased region" description="Polar residues" evidence="1">
    <location>
        <begin position="1"/>
        <end position="10"/>
    </location>
</feature>
<comment type="caution">
    <text evidence="2">The sequence shown here is derived from an EMBL/GenBank/DDBJ whole genome shotgun (WGS) entry which is preliminary data.</text>
</comment>
<evidence type="ECO:0000256" key="1">
    <source>
        <dbReference type="SAM" id="MobiDB-lite"/>
    </source>
</evidence>